<sequence length="124" mass="14244">MMTDKFKFEMTPETANVEPQIRLRVRDDEYCLAIVEEDLAEALLLLGDREWLGTLTIRLKRPLVGSGMFAGCCTNSLLVEVDARTVSLSVILDYPVTFSYSRLEFSRYLRRAMKELSKARRSKS</sequence>
<dbReference type="EMBL" id="AAAGNC010000003">
    <property type="protein sequence ID" value="EAC0255796.1"/>
    <property type="molecule type" value="Genomic_DNA"/>
</dbReference>
<proteinExistence type="predicted"/>
<organism evidence="1">
    <name type="scientific">Salmonella enterica subsp. enterica serovar Chester</name>
    <dbReference type="NCBI Taxonomy" id="149386"/>
    <lineage>
        <taxon>Bacteria</taxon>
        <taxon>Pseudomonadati</taxon>
        <taxon>Pseudomonadota</taxon>
        <taxon>Gammaproteobacteria</taxon>
        <taxon>Enterobacterales</taxon>
        <taxon>Enterobacteriaceae</taxon>
        <taxon>Salmonella</taxon>
    </lineage>
</organism>
<reference evidence="1" key="1">
    <citation type="submission" date="2018-11" db="EMBL/GenBank/DDBJ databases">
        <authorList>
            <person name="Ashton P.M."/>
            <person name="Dallman T."/>
            <person name="Nair S."/>
            <person name="De Pinna E."/>
            <person name="Peters T."/>
            <person name="Grant K."/>
        </authorList>
    </citation>
    <scope>NUCLEOTIDE SEQUENCE [LARGE SCALE GENOMIC DNA]</scope>
    <source>
        <strain evidence="1">634658</strain>
    </source>
</reference>
<name>A0A3Z4X6H1_SALET</name>
<gene>
    <name evidence="1" type="ORF">EHE49_03830</name>
</gene>
<dbReference type="Proteomes" id="UP000839816">
    <property type="component" value="Unassembled WGS sequence"/>
</dbReference>
<dbReference type="AlphaFoldDB" id="A0A3Z4X6H1"/>
<accession>A0A3Z4X6H1</accession>
<comment type="caution">
    <text evidence="1">The sequence shown here is derived from an EMBL/GenBank/DDBJ whole genome shotgun (WGS) entry which is preliminary data.</text>
</comment>
<protein>
    <submittedName>
        <fullName evidence="1">Uncharacterized protein</fullName>
    </submittedName>
</protein>
<evidence type="ECO:0000313" key="1">
    <source>
        <dbReference type="EMBL" id="EAC0255796.1"/>
    </source>
</evidence>